<accession>A0A1M6JN43</accession>
<organism evidence="2 3">
    <name type="scientific">Paramaledivibacter caminithermalis (strain DSM 15212 / CIP 107654 / DViRD3)</name>
    <name type="common">Clostridium caminithermale</name>
    <dbReference type="NCBI Taxonomy" id="1121301"/>
    <lineage>
        <taxon>Bacteria</taxon>
        <taxon>Bacillati</taxon>
        <taxon>Bacillota</taxon>
        <taxon>Clostridia</taxon>
        <taxon>Peptostreptococcales</taxon>
        <taxon>Caminicellaceae</taxon>
        <taxon>Paramaledivibacter</taxon>
    </lineage>
</organism>
<sequence>MKRFVCCIMIFTLLFAMSTTVFAEQNKEAELKNIINWAKNKGFEIDGDISNIDYANLDINKLKKDLEAISSLGKELYFEKSNFPQEKKFDKLSIKPIIGIRSFDEKIVPMIVKKTYKGTTDIDGENYNFKIYVYIDYNCLVDRNGKILGIDSINNVTSDAGQASFIRDYEHDTGTEVWSISGKKANVRGQGVFSLGVTDKLAFKWRVMFKVSFKAGEGKPIY</sequence>
<gene>
    <name evidence="2" type="ORF">SAMN02745912_00056</name>
</gene>
<feature type="chain" id="PRO_5013359609" evidence="1">
    <location>
        <begin position="24"/>
        <end position="222"/>
    </location>
</feature>
<dbReference type="Proteomes" id="UP000184465">
    <property type="component" value="Unassembled WGS sequence"/>
</dbReference>
<proteinExistence type="predicted"/>
<protein>
    <submittedName>
        <fullName evidence="2">Uncharacterized protein</fullName>
    </submittedName>
</protein>
<keyword evidence="1" id="KW-0732">Signal</keyword>
<name>A0A1M6JN43_PARC5</name>
<feature type="signal peptide" evidence="1">
    <location>
        <begin position="1"/>
        <end position="23"/>
    </location>
</feature>
<evidence type="ECO:0000256" key="1">
    <source>
        <dbReference type="SAM" id="SignalP"/>
    </source>
</evidence>
<keyword evidence="3" id="KW-1185">Reference proteome</keyword>
<evidence type="ECO:0000313" key="3">
    <source>
        <dbReference type="Proteomes" id="UP000184465"/>
    </source>
</evidence>
<evidence type="ECO:0000313" key="2">
    <source>
        <dbReference type="EMBL" id="SHJ48082.1"/>
    </source>
</evidence>
<dbReference type="EMBL" id="FRAG01000001">
    <property type="protein sequence ID" value="SHJ48082.1"/>
    <property type="molecule type" value="Genomic_DNA"/>
</dbReference>
<dbReference type="RefSeq" id="WP_073146295.1">
    <property type="nucleotide sequence ID" value="NZ_FRAG01000001.1"/>
</dbReference>
<dbReference type="OrthoDB" id="9822276at2"/>
<dbReference type="AlphaFoldDB" id="A0A1M6JN43"/>
<reference evidence="2 3" key="1">
    <citation type="submission" date="2016-11" db="EMBL/GenBank/DDBJ databases">
        <authorList>
            <person name="Jaros S."/>
            <person name="Januszkiewicz K."/>
            <person name="Wedrychowicz H."/>
        </authorList>
    </citation>
    <scope>NUCLEOTIDE SEQUENCE [LARGE SCALE GENOMIC DNA]</scope>
    <source>
        <strain evidence="2 3">DSM 15212</strain>
    </source>
</reference>